<evidence type="ECO:0000313" key="10">
    <source>
        <dbReference type="Proteomes" id="UP001243717"/>
    </source>
</evidence>
<feature type="transmembrane region" description="Helical" evidence="7">
    <location>
        <begin position="17"/>
        <end position="36"/>
    </location>
</feature>
<keyword evidence="7" id="KW-1133">Transmembrane helix</keyword>
<protein>
    <recommendedName>
        <fullName evidence="2">histidine kinase</fullName>
        <ecNumber evidence="2">2.7.13.3</ecNumber>
    </recommendedName>
</protein>
<keyword evidence="4" id="KW-0808">Transferase</keyword>
<dbReference type="Pfam" id="PF00512">
    <property type="entry name" value="HisKA"/>
    <property type="match status" value="1"/>
</dbReference>
<dbReference type="Pfam" id="PF02518">
    <property type="entry name" value="HATPase_c"/>
    <property type="match status" value="1"/>
</dbReference>
<evidence type="ECO:0000256" key="6">
    <source>
        <dbReference type="SAM" id="Coils"/>
    </source>
</evidence>
<dbReference type="InterPro" id="IPR003594">
    <property type="entry name" value="HATPase_dom"/>
</dbReference>
<sequence length="690" mass="79293">MVSLRLLTQQSIRFEKALCFVLLSGLGVFELLILLQPDFLLVDSHRHQLTVLFQDIPHSFSVLYFLIYTVFLLSILRSKRSNWTYLLGSACWVVMLALFGSAVIAHLLGFERRPGLLGADVSDPVYCLLIACNAWLQLRGEHRYISRISPTRSAFLACMGVSLIAYTVISTSLALDRKLFEKDSQLMLSDMKREITAELDDVVRLLGLFRSGMLVSDADADGNTFGMDFEMLDERLKVVQGFFIYSRSEAGVRLWGDPKRIEELHRVFPHYERLITEQRVDAPIHIYLASEENHLSGLIAFPLQPQGADEGRMQQIFFVRISFAAYLQKLAFSNVKNERMLMTINGHQIRENFELPQDLYQEWGQELKFQNYGMDFVLRIIPDPQLFLQLQVVKHRLLWLTTAFAVLMTWWIVYKNTRFKQLVQETLQLNCQLQEEIQVRLEAEEGLKKANQELERSNRDLQEFAQVASHDLQEPLRIIKAFSQRIHAGYRTALDEKGEDYLNRMCRAVDRMGTLIDELLNYARVETRAQPFKAIDLNALLLEVQETFVDRLEVTHGCIILPDRIPTILADEVQMRQLFQNLFSNALKFTHSDVPPVVHLTFEVAGAFLRVYIKDNGIGMDPKYQHKIFKVFQRLHGRSQYPGTGIGLAICKRIVERHGSELSVQSALGEGATFSFCLPLADDFICTDLP</sequence>
<dbReference type="InterPro" id="IPR005467">
    <property type="entry name" value="His_kinase_dom"/>
</dbReference>
<dbReference type="Proteomes" id="UP001243717">
    <property type="component" value="Unassembled WGS sequence"/>
</dbReference>
<dbReference type="Gene3D" id="3.30.565.10">
    <property type="entry name" value="Histidine kinase-like ATPase, C-terminal domain"/>
    <property type="match status" value="1"/>
</dbReference>
<dbReference type="SUPFAM" id="SSF55874">
    <property type="entry name" value="ATPase domain of HSP90 chaperone/DNA topoisomerase II/histidine kinase"/>
    <property type="match status" value="1"/>
</dbReference>
<dbReference type="InterPro" id="IPR004358">
    <property type="entry name" value="Sig_transdc_His_kin-like_C"/>
</dbReference>
<feature type="domain" description="Histidine kinase" evidence="8">
    <location>
        <begin position="467"/>
        <end position="682"/>
    </location>
</feature>
<dbReference type="CDD" id="cd00082">
    <property type="entry name" value="HisKA"/>
    <property type="match status" value="1"/>
</dbReference>
<evidence type="ECO:0000259" key="8">
    <source>
        <dbReference type="PROSITE" id="PS50109"/>
    </source>
</evidence>
<keyword evidence="3" id="KW-0597">Phosphoprotein</keyword>
<feature type="transmembrane region" description="Helical" evidence="7">
    <location>
        <begin position="56"/>
        <end position="76"/>
    </location>
</feature>
<organism evidence="9 10">
    <name type="scientific">Thalassobacterium sedimentorum</name>
    <dbReference type="NCBI Taxonomy" id="3041258"/>
    <lineage>
        <taxon>Bacteria</taxon>
        <taxon>Pseudomonadati</taxon>
        <taxon>Verrucomicrobiota</taxon>
        <taxon>Opitutia</taxon>
        <taxon>Puniceicoccales</taxon>
        <taxon>Coraliomargaritaceae</taxon>
        <taxon>Thalassobacterium</taxon>
    </lineage>
</organism>
<keyword evidence="9" id="KW-0067">ATP-binding</keyword>
<dbReference type="Gene3D" id="1.10.287.130">
    <property type="match status" value="1"/>
</dbReference>
<evidence type="ECO:0000256" key="2">
    <source>
        <dbReference type="ARBA" id="ARBA00012438"/>
    </source>
</evidence>
<keyword evidence="9" id="KW-0547">Nucleotide-binding</keyword>
<evidence type="ECO:0000256" key="3">
    <source>
        <dbReference type="ARBA" id="ARBA00022553"/>
    </source>
</evidence>
<keyword evidence="6" id="KW-0175">Coiled coil</keyword>
<dbReference type="PANTHER" id="PTHR43304:SF1">
    <property type="entry name" value="PAC DOMAIN-CONTAINING PROTEIN"/>
    <property type="match status" value="1"/>
</dbReference>
<dbReference type="SMART" id="SM00387">
    <property type="entry name" value="HATPase_c"/>
    <property type="match status" value="1"/>
</dbReference>
<dbReference type="InterPro" id="IPR036890">
    <property type="entry name" value="HATPase_C_sf"/>
</dbReference>
<keyword evidence="5" id="KW-0418">Kinase</keyword>
<reference evidence="9 10" key="1">
    <citation type="submission" date="2023-04" db="EMBL/GenBank/DDBJ databases">
        <title>A novel bacteria isolated from coastal sediment.</title>
        <authorList>
            <person name="Liu X.-J."/>
            <person name="Du Z.-J."/>
        </authorList>
    </citation>
    <scope>NUCLEOTIDE SEQUENCE [LARGE SCALE GENOMIC DNA]</scope>
    <source>
        <strain evidence="9 10">SDUM461004</strain>
    </source>
</reference>
<evidence type="ECO:0000313" key="9">
    <source>
        <dbReference type="EMBL" id="MDQ8195540.1"/>
    </source>
</evidence>
<comment type="catalytic activity">
    <reaction evidence="1">
        <text>ATP + protein L-histidine = ADP + protein N-phospho-L-histidine.</text>
        <dbReference type="EC" id="2.7.13.3"/>
    </reaction>
</comment>
<keyword evidence="7" id="KW-0812">Transmembrane</keyword>
<feature type="coiled-coil region" evidence="6">
    <location>
        <begin position="433"/>
        <end position="467"/>
    </location>
</feature>
<evidence type="ECO:0000256" key="4">
    <source>
        <dbReference type="ARBA" id="ARBA00022679"/>
    </source>
</evidence>
<dbReference type="EMBL" id="JARXIC010000026">
    <property type="protein sequence ID" value="MDQ8195540.1"/>
    <property type="molecule type" value="Genomic_DNA"/>
</dbReference>
<dbReference type="InterPro" id="IPR036097">
    <property type="entry name" value="HisK_dim/P_sf"/>
</dbReference>
<dbReference type="InterPro" id="IPR003661">
    <property type="entry name" value="HisK_dim/P_dom"/>
</dbReference>
<dbReference type="SUPFAM" id="SSF47384">
    <property type="entry name" value="Homodimeric domain of signal transducing histidine kinase"/>
    <property type="match status" value="1"/>
</dbReference>
<feature type="transmembrane region" description="Helical" evidence="7">
    <location>
        <begin position="397"/>
        <end position="414"/>
    </location>
</feature>
<evidence type="ECO:0000256" key="5">
    <source>
        <dbReference type="ARBA" id="ARBA00022777"/>
    </source>
</evidence>
<dbReference type="PRINTS" id="PR00344">
    <property type="entry name" value="BCTRLSENSOR"/>
</dbReference>
<dbReference type="PROSITE" id="PS50109">
    <property type="entry name" value="HIS_KIN"/>
    <property type="match status" value="1"/>
</dbReference>
<evidence type="ECO:0000256" key="7">
    <source>
        <dbReference type="SAM" id="Phobius"/>
    </source>
</evidence>
<dbReference type="GO" id="GO:0005524">
    <property type="term" value="F:ATP binding"/>
    <property type="evidence" value="ECO:0007669"/>
    <property type="project" value="UniProtKB-KW"/>
</dbReference>
<dbReference type="PANTHER" id="PTHR43304">
    <property type="entry name" value="PHYTOCHROME-LIKE PROTEIN CPH1"/>
    <property type="match status" value="1"/>
</dbReference>
<comment type="caution">
    <text evidence="9">The sequence shown here is derived from an EMBL/GenBank/DDBJ whole genome shotgun (WGS) entry which is preliminary data.</text>
</comment>
<gene>
    <name evidence="9" type="ORF">QEH59_13995</name>
</gene>
<keyword evidence="10" id="KW-1185">Reference proteome</keyword>
<feature type="transmembrane region" description="Helical" evidence="7">
    <location>
        <begin position="83"/>
        <end position="108"/>
    </location>
</feature>
<accession>A0ABU1AL63</accession>
<evidence type="ECO:0000256" key="1">
    <source>
        <dbReference type="ARBA" id="ARBA00000085"/>
    </source>
</evidence>
<dbReference type="InterPro" id="IPR052162">
    <property type="entry name" value="Sensor_kinase/Photoreceptor"/>
</dbReference>
<dbReference type="EC" id="2.7.13.3" evidence="2"/>
<feature type="transmembrane region" description="Helical" evidence="7">
    <location>
        <begin position="154"/>
        <end position="175"/>
    </location>
</feature>
<dbReference type="SMART" id="SM00388">
    <property type="entry name" value="HisKA"/>
    <property type="match status" value="1"/>
</dbReference>
<dbReference type="RefSeq" id="WP_308985990.1">
    <property type="nucleotide sequence ID" value="NZ_JARXIC010000026.1"/>
</dbReference>
<keyword evidence="7" id="KW-0472">Membrane</keyword>
<name>A0ABU1AL63_9BACT</name>
<proteinExistence type="predicted"/>